<dbReference type="Gene3D" id="3.10.10.10">
    <property type="entry name" value="HIV Type 1 Reverse Transcriptase, subunit A, domain 1"/>
    <property type="match status" value="1"/>
</dbReference>
<evidence type="ECO:0000256" key="2">
    <source>
        <dbReference type="ARBA" id="ARBA00022695"/>
    </source>
</evidence>
<dbReference type="InterPro" id="IPR056924">
    <property type="entry name" value="SH3_Tf2-1"/>
</dbReference>
<feature type="compositionally biased region" description="Polar residues" evidence="7">
    <location>
        <begin position="576"/>
        <end position="596"/>
    </location>
</feature>
<dbReference type="GO" id="GO:0003964">
    <property type="term" value="F:RNA-directed DNA polymerase activity"/>
    <property type="evidence" value="ECO:0007669"/>
    <property type="project" value="UniProtKB-KW"/>
</dbReference>
<evidence type="ECO:0000313" key="11">
    <source>
        <dbReference type="Proteomes" id="UP001418222"/>
    </source>
</evidence>
<feature type="region of interest" description="Disordered" evidence="7">
    <location>
        <begin position="634"/>
        <end position="753"/>
    </location>
</feature>
<dbReference type="SUPFAM" id="SSF56672">
    <property type="entry name" value="DNA/RNA polymerases"/>
    <property type="match status" value="1"/>
</dbReference>
<keyword evidence="1" id="KW-0808">Transferase</keyword>
<keyword evidence="11" id="KW-1185">Reference proteome</keyword>
<feature type="compositionally biased region" description="Basic and acidic residues" evidence="7">
    <location>
        <begin position="655"/>
        <end position="670"/>
    </location>
</feature>
<dbReference type="AlphaFoldDB" id="A0AAP0BRB8"/>
<dbReference type="InterPro" id="IPR043128">
    <property type="entry name" value="Rev_trsase/Diguanyl_cyclase"/>
</dbReference>
<evidence type="ECO:0000259" key="9">
    <source>
        <dbReference type="Pfam" id="PF24626"/>
    </source>
</evidence>
<dbReference type="Pfam" id="PF24626">
    <property type="entry name" value="SH3_Tf2-1"/>
    <property type="match status" value="1"/>
</dbReference>
<feature type="compositionally biased region" description="Basic and acidic residues" evidence="7">
    <location>
        <begin position="742"/>
        <end position="753"/>
    </location>
</feature>
<feature type="compositionally biased region" description="Low complexity" evidence="7">
    <location>
        <begin position="699"/>
        <end position="710"/>
    </location>
</feature>
<evidence type="ECO:0000256" key="1">
    <source>
        <dbReference type="ARBA" id="ARBA00022679"/>
    </source>
</evidence>
<dbReference type="CDD" id="cd09274">
    <property type="entry name" value="RNase_HI_RT_Ty3"/>
    <property type="match status" value="1"/>
</dbReference>
<keyword evidence="3" id="KW-0540">Nuclease</keyword>
<dbReference type="Proteomes" id="UP001418222">
    <property type="component" value="Unassembled WGS sequence"/>
</dbReference>
<evidence type="ECO:0000256" key="4">
    <source>
        <dbReference type="ARBA" id="ARBA00022759"/>
    </source>
</evidence>
<dbReference type="EMBL" id="JBBWWQ010000005">
    <property type="protein sequence ID" value="KAK8947045.1"/>
    <property type="molecule type" value="Genomic_DNA"/>
</dbReference>
<dbReference type="PANTHER" id="PTHR37984">
    <property type="entry name" value="PROTEIN CBG26694"/>
    <property type="match status" value="1"/>
</dbReference>
<feature type="domain" description="Tf2-1-like SH3-like" evidence="9">
    <location>
        <begin position="438"/>
        <end position="473"/>
    </location>
</feature>
<protein>
    <submittedName>
        <fullName evidence="10">Uncharacterized protein</fullName>
    </submittedName>
</protein>
<feature type="compositionally biased region" description="Polar residues" evidence="7">
    <location>
        <begin position="634"/>
        <end position="654"/>
    </location>
</feature>
<sequence>MGVTPVDFCRMLAEAMVAAQAAATAQVATPVAQVATPATPDTAGTVPVEEARRAEPQAERVVVGHGDRQMKYFLSFHPPTFKGISTPTDAEDWWARIQELLRAAEAPDEKKAEFAAFMLEGDAKLCAAEKGKMAESSASRFQPVQPRAYNLGQQEAIRQIDVVTDDLFDQLVGSVVYSKLDLKSGYYQLRIRDKDIPKTAFGTRYGHFEFSLWRHYVYGAKVEIFTDHKSLKHLLDQKDLNMRQCRWVEFLGDYEVAIQYTPGKANVVADALSRKYSGQGNWIEAHDERLRRDWESLGLECVARGESSVARLNWIEMQSDLCDRIREATRVDAEFQPFVEEALKGEGSAWEMVDGILRKGGRICVPQFGKLREELMFEAHFTKYSIHPEAGDTKLLGKEVVADASELVRTIQERMKVAQDRQSKYFNARHRHVEFAVGDWVYLKIKRFKGISRIRRLKKLSPRFLGPFKVIEKALLESSVVIEPTAVPVEEDLRTRVRPIGIEDSEVRQLRNKEVRLVKVRWDNCGCEELSWEREQAVLEEYPELFSSGRVSGQAYNAKSTPEHPLGLLLHPQASSGVLTELSPSSKEGPEPQSTDHFNEEDGSIGRRVSGQAYNAKSTPEHPLGLLLHPQASSGVLTELSPSSKEGPEPQSTDHFNEEDGSIGKRRESKEEEEGQVPAAGEASEVRFASGVQIREGDSSPASSPKSTSSRCEPLTATSGHLRLPALHQLVASRKTPKSPRKPKEEGNRRQQA</sequence>
<evidence type="ECO:0000256" key="7">
    <source>
        <dbReference type="SAM" id="MobiDB-lite"/>
    </source>
</evidence>
<dbReference type="GO" id="GO:0016787">
    <property type="term" value="F:hydrolase activity"/>
    <property type="evidence" value="ECO:0007669"/>
    <property type="project" value="UniProtKB-KW"/>
</dbReference>
<feature type="domain" description="Reverse transcriptase RNase H-like" evidence="8">
    <location>
        <begin position="212"/>
        <end position="254"/>
    </location>
</feature>
<evidence type="ECO:0000256" key="6">
    <source>
        <dbReference type="ARBA" id="ARBA00022918"/>
    </source>
</evidence>
<dbReference type="GO" id="GO:0004519">
    <property type="term" value="F:endonuclease activity"/>
    <property type="evidence" value="ECO:0007669"/>
    <property type="project" value="UniProtKB-KW"/>
</dbReference>
<dbReference type="InterPro" id="IPR041373">
    <property type="entry name" value="RT_RNaseH"/>
</dbReference>
<keyword evidence="6" id="KW-0695">RNA-directed DNA polymerase</keyword>
<keyword evidence="5" id="KW-0378">Hydrolase</keyword>
<evidence type="ECO:0000259" key="8">
    <source>
        <dbReference type="Pfam" id="PF17917"/>
    </source>
</evidence>
<reference evidence="10 11" key="1">
    <citation type="journal article" date="2022" name="Nat. Plants">
        <title>Genomes of leafy and leafless Platanthera orchids illuminate the evolution of mycoheterotrophy.</title>
        <authorList>
            <person name="Li M.H."/>
            <person name="Liu K.W."/>
            <person name="Li Z."/>
            <person name="Lu H.C."/>
            <person name="Ye Q.L."/>
            <person name="Zhang D."/>
            <person name="Wang J.Y."/>
            <person name="Li Y.F."/>
            <person name="Zhong Z.M."/>
            <person name="Liu X."/>
            <person name="Yu X."/>
            <person name="Liu D.K."/>
            <person name="Tu X.D."/>
            <person name="Liu B."/>
            <person name="Hao Y."/>
            <person name="Liao X.Y."/>
            <person name="Jiang Y.T."/>
            <person name="Sun W.H."/>
            <person name="Chen J."/>
            <person name="Chen Y.Q."/>
            <person name="Ai Y."/>
            <person name="Zhai J.W."/>
            <person name="Wu S.S."/>
            <person name="Zhou Z."/>
            <person name="Hsiao Y.Y."/>
            <person name="Wu W.L."/>
            <person name="Chen Y.Y."/>
            <person name="Lin Y.F."/>
            <person name="Hsu J.L."/>
            <person name="Li C.Y."/>
            <person name="Wang Z.W."/>
            <person name="Zhao X."/>
            <person name="Zhong W.Y."/>
            <person name="Ma X.K."/>
            <person name="Ma L."/>
            <person name="Huang J."/>
            <person name="Chen G.Z."/>
            <person name="Huang M.Z."/>
            <person name="Huang L."/>
            <person name="Peng D.H."/>
            <person name="Luo Y.B."/>
            <person name="Zou S.Q."/>
            <person name="Chen S.P."/>
            <person name="Lan S."/>
            <person name="Tsai W.C."/>
            <person name="Van de Peer Y."/>
            <person name="Liu Z.J."/>
        </authorList>
    </citation>
    <scope>NUCLEOTIDE SEQUENCE [LARGE SCALE GENOMIC DNA]</scope>
    <source>
        <strain evidence="10">Lor287</strain>
    </source>
</reference>
<proteinExistence type="predicted"/>
<evidence type="ECO:0000256" key="3">
    <source>
        <dbReference type="ARBA" id="ARBA00022722"/>
    </source>
</evidence>
<keyword evidence="4" id="KW-0255">Endonuclease</keyword>
<dbReference type="InterPro" id="IPR050951">
    <property type="entry name" value="Retrovirus_Pol_polyprotein"/>
</dbReference>
<name>A0AAP0BRB8_9ASPA</name>
<dbReference type="PANTHER" id="PTHR37984:SF5">
    <property type="entry name" value="PROTEIN NYNRIN-LIKE"/>
    <property type="match status" value="1"/>
</dbReference>
<comment type="caution">
    <text evidence="10">The sequence shown here is derived from an EMBL/GenBank/DDBJ whole genome shotgun (WGS) entry which is preliminary data.</text>
</comment>
<dbReference type="Pfam" id="PF17917">
    <property type="entry name" value="RT_RNaseH"/>
    <property type="match status" value="1"/>
</dbReference>
<dbReference type="InterPro" id="IPR043502">
    <property type="entry name" value="DNA/RNA_pol_sf"/>
</dbReference>
<gene>
    <name evidence="10" type="ORF">KSP39_PZI007283</name>
</gene>
<feature type="region of interest" description="Disordered" evidence="7">
    <location>
        <begin position="576"/>
        <end position="607"/>
    </location>
</feature>
<evidence type="ECO:0000313" key="10">
    <source>
        <dbReference type="EMBL" id="KAK8947045.1"/>
    </source>
</evidence>
<dbReference type="Gene3D" id="3.30.70.270">
    <property type="match status" value="1"/>
</dbReference>
<evidence type="ECO:0000256" key="5">
    <source>
        <dbReference type="ARBA" id="ARBA00022801"/>
    </source>
</evidence>
<keyword evidence="2" id="KW-0548">Nucleotidyltransferase</keyword>
<accession>A0AAP0BRB8</accession>
<organism evidence="10 11">
    <name type="scientific">Platanthera zijinensis</name>
    <dbReference type="NCBI Taxonomy" id="2320716"/>
    <lineage>
        <taxon>Eukaryota</taxon>
        <taxon>Viridiplantae</taxon>
        <taxon>Streptophyta</taxon>
        <taxon>Embryophyta</taxon>
        <taxon>Tracheophyta</taxon>
        <taxon>Spermatophyta</taxon>
        <taxon>Magnoliopsida</taxon>
        <taxon>Liliopsida</taxon>
        <taxon>Asparagales</taxon>
        <taxon>Orchidaceae</taxon>
        <taxon>Orchidoideae</taxon>
        <taxon>Orchideae</taxon>
        <taxon>Orchidinae</taxon>
        <taxon>Platanthera</taxon>
    </lineage>
</organism>